<evidence type="ECO:0000313" key="1">
    <source>
        <dbReference type="EMBL" id="XCH31357.1"/>
    </source>
</evidence>
<accession>A0AAU8G6V0</accession>
<organism evidence="1">
    <name type="scientific">Cellulosimicrobium sp. ES-005</name>
    <dbReference type="NCBI Taxonomy" id="3163031"/>
    <lineage>
        <taxon>Bacteria</taxon>
        <taxon>Bacillati</taxon>
        <taxon>Actinomycetota</taxon>
        <taxon>Actinomycetes</taxon>
        <taxon>Micrococcales</taxon>
        <taxon>Promicromonosporaceae</taxon>
        <taxon>Cellulosimicrobium</taxon>
    </lineage>
</organism>
<gene>
    <name evidence="1" type="ORF">ABRQ22_06635</name>
</gene>
<dbReference type="EMBL" id="CP159290">
    <property type="protein sequence ID" value="XCH31357.1"/>
    <property type="molecule type" value="Genomic_DNA"/>
</dbReference>
<dbReference type="AlphaFoldDB" id="A0AAU8G6V0"/>
<dbReference type="RefSeq" id="WP_353708974.1">
    <property type="nucleotide sequence ID" value="NZ_CP159290.1"/>
</dbReference>
<sequence>MSVVWNFVATKPSLSTQEAYALAARTGLRMVDHDVPCRSFGDKFGEGEFRVIGSMTWNVARQRLSLFLRSDATRDELVTAIAYAANYRLRMADTPDLAHRAWRFRPNMAAGQPYYSARICRPLADYGEDLQLIARIPDVIPTELSSGVPSV</sequence>
<reference evidence="1" key="1">
    <citation type="submission" date="2024-06" db="EMBL/GenBank/DDBJ databases">
        <title>Complete genome sequence of the cellulolytic actinobacterium, Cellulosimicrobium ES-005.</title>
        <authorList>
            <person name="Matthews C.T."/>
            <person name="Underwood K.D."/>
            <person name="Ghanchi K.M."/>
            <person name="Fields S.D."/>
            <person name="Gardner S.G."/>
        </authorList>
    </citation>
    <scope>NUCLEOTIDE SEQUENCE</scope>
    <source>
        <strain evidence="1">ES-005</strain>
    </source>
</reference>
<proteinExistence type="predicted"/>
<name>A0AAU8G6V0_9MICO</name>
<protein>
    <submittedName>
        <fullName evidence="1">Uncharacterized protein</fullName>
    </submittedName>
</protein>